<dbReference type="GO" id="GO:0003700">
    <property type="term" value="F:DNA-binding transcription factor activity"/>
    <property type="evidence" value="ECO:0007669"/>
    <property type="project" value="TreeGrafter"/>
</dbReference>
<keyword evidence="2 4" id="KW-0238">DNA-binding</keyword>
<dbReference type="Gene3D" id="1.10.10.60">
    <property type="entry name" value="Homeodomain-like"/>
    <property type="match status" value="1"/>
</dbReference>
<dbReference type="EMBL" id="OCNK01000002">
    <property type="protein sequence ID" value="SOD98137.1"/>
    <property type="molecule type" value="Genomic_DNA"/>
</dbReference>
<proteinExistence type="predicted"/>
<evidence type="ECO:0000313" key="6">
    <source>
        <dbReference type="EMBL" id="SOD98137.1"/>
    </source>
</evidence>
<name>A0A286GRE7_9ACTN</name>
<feature type="DNA-binding region" description="H-T-H motif" evidence="4">
    <location>
        <begin position="37"/>
        <end position="56"/>
    </location>
</feature>
<evidence type="ECO:0000256" key="4">
    <source>
        <dbReference type="PROSITE-ProRule" id="PRU00335"/>
    </source>
</evidence>
<dbReference type="PROSITE" id="PS50977">
    <property type="entry name" value="HTH_TETR_2"/>
    <property type="match status" value="1"/>
</dbReference>
<dbReference type="Pfam" id="PF00440">
    <property type="entry name" value="TetR_N"/>
    <property type="match status" value="1"/>
</dbReference>
<dbReference type="InterPro" id="IPR050109">
    <property type="entry name" value="HTH-type_TetR-like_transc_reg"/>
</dbReference>
<sequence length="201" mass="21513">MVPMSTGLRERKKLATRSALHLAALQLVAERGLDEVSVDDIAERADVSPRTFFNYFPSKIDAVVGLDPAAPQRQVEAFLSRPADESPVEAMRAVAREQAAEMSENTELWPLRLTVIDAHPAALARLAAAFGESEQVLAAAIGERTGTRVGADAYPALLAGVAAAAMRTSLHRWFAGDFTAALPDLVDETWDLLAAGLPAPR</sequence>
<evidence type="ECO:0000256" key="3">
    <source>
        <dbReference type="ARBA" id="ARBA00023163"/>
    </source>
</evidence>
<keyword evidence="7" id="KW-1185">Reference proteome</keyword>
<protein>
    <submittedName>
        <fullName evidence="6">Transcriptional regulator, TetR family</fullName>
    </submittedName>
</protein>
<dbReference type="Gene3D" id="1.10.357.10">
    <property type="entry name" value="Tetracycline Repressor, domain 2"/>
    <property type="match status" value="1"/>
</dbReference>
<evidence type="ECO:0000313" key="7">
    <source>
        <dbReference type="Proteomes" id="UP000219482"/>
    </source>
</evidence>
<organism evidence="6 7">
    <name type="scientific">Blastococcus haudaquaticus</name>
    <dbReference type="NCBI Taxonomy" id="1938745"/>
    <lineage>
        <taxon>Bacteria</taxon>
        <taxon>Bacillati</taxon>
        <taxon>Actinomycetota</taxon>
        <taxon>Actinomycetes</taxon>
        <taxon>Geodermatophilales</taxon>
        <taxon>Geodermatophilaceae</taxon>
        <taxon>Blastococcus</taxon>
    </lineage>
</organism>
<dbReference type="PANTHER" id="PTHR30055">
    <property type="entry name" value="HTH-TYPE TRANSCRIPTIONAL REGULATOR RUTR"/>
    <property type="match status" value="1"/>
</dbReference>
<evidence type="ECO:0000256" key="2">
    <source>
        <dbReference type="ARBA" id="ARBA00023125"/>
    </source>
</evidence>
<evidence type="ECO:0000259" key="5">
    <source>
        <dbReference type="PROSITE" id="PS50977"/>
    </source>
</evidence>
<dbReference type="InterPro" id="IPR041347">
    <property type="entry name" value="MftR_C"/>
</dbReference>
<dbReference type="Proteomes" id="UP000219482">
    <property type="component" value="Unassembled WGS sequence"/>
</dbReference>
<dbReference type="InterPro" id="IPR009057">
    <property type="entry name" value="Homeodomain-like_sf"/>
</dbReference>
<accession>A0A286GRE7</accession>
<evidence type="ECO:0000256" key="1">
    <source>
        <dbReference type="ARBA" id="ARBA00023015"/>
    </source>
</evidence>
<dbReference type="Pfam" id="PF17754">
    <property type="entry name" value="TetR_C_14"/>
    <property type="match status" value="1"/>
</dbReference>
<keyword evidence="1" id="KW-0805">Transcription regulation</keyword>
<dbReference type="GO" id="GO:0000976">
    <property type="term" value="F:transcription cis-regulatory region binding"/>
    <property type="evidence" value="ECO:0007669"/>
    <property type="project" value="TreeGrafter"/>
</dbReference>
<keyword evidence="3" id="KW-0804">Transcription</keyword>
<gene>
    <name evidence="6" type="ORF">SAMN06272739_1748</name>
</gene>
<dbReference type="AlphaFoldDB" id="A0A286GRE7"/>
<reference evidence="7" key="1">
    <citation type="submission" date="2017-09" db="EMBL/GenBank/DDBJ databases">
        <authorList>
            <person name="Varghese N."/>
            <person name="Submissions S."/>
        </authorList>
    </citation>
    <scope>NUCLEOTIDE SEQUENCE [LARGE SCALE GENOMIC DNA]</scope>
    <source>
        <strain evidence="7">DSM 44270</strain>
    </source>
</reference>
<feature type="domain" description="HTH tetR-type" evidence="5">
    <location>
        <begin position="14"/>
        <end position="74"/>
    </location>
</feature>
<dbReference type="PANTHER" id="PTHR30055:SF238">
    <property type="entry name" value="MYCOFACTOCIN BIOSYNTHESIS TRANSCRIPTIONAL REGULATOR MFTR-RELATED"/>
    <property type="match status" value="1"/>
</dbReference>
<dbReference type="InterPro" id="IPR001647">
    <property type="entry name" value="HTH_TetR"/>
</dbReference>
<dbReference type="SUPFAM" id="SSF46689">
    <property type="entry name" value="Homeodomain-like"/>
    <property type="match status" value="1"/>
</dbReference>